<reference evidence="2 3" key="1">
    <citation type="submission" date="2013-02" db="EMBL/GenBank/DDBJ databases">
        <title>Draft Genome Sequence of Streptomyces afghaniensis, Which Produces Compounds of the Julimycin B-Complex.</title>
        <authorList>
            <person name="Gruening B.A."/>
            <person name="Praeg A."/>
            <person name="Erxleben A."/>
            <person name="Guenther S."/>
            <person name="Fiedler H.-P."/>
            <person name="Goodfellow M."/>
            <person name="Mueller M."/>
        </authorList>
    </citation>
    <scope>NUCLEOTIDE SEQUENCE [LARGE SCALE GENOMIC DNA]</scope>
    <source>
        <strain evidence="2 3">772</strain>
    </source>
</reference>
<proteinExistence type="predicted"/>
<evidence type="ECO:0000256" key="1">
    <source>
        <dbReference type="SAM" id="MobiDB-lite"/>
    </source>
</evidence>
<dbReference type="EMBL" id="AOPY01001485">
    <property type="protein sequence ID" value="EPJ37747.1"/>
    <property type="molecule type" value="Genomic_DNA"/>
</dbReference>
<feature type="compositionally biased region" description="Low complexity" evidence="1">
    <location>
        <begin position="29"/>
        <end position="43"/>
    </location>
</feature>
<gene>
    <name evidence="2" type="ORF">STAFG_5173</name>
</gene>
<evidence type="ECO:0000313" key="2">
    <source>
        <dbReference type="EMBL" id="EPJ37747.1"/>
    </source>
</evidence>
<dbReference type="Proteomes" id="UP000015001">
    <property type="component" value="Unassembled WGS sequence"/>
</dbReference>
<evidence type="ECO:0000313" key="3">
    <source>
        <dbReference type="Proteomes" id="UP000015001"/>
    </source>
</evidence>
<name>S4MVH0_9ACTN</name>
<protein>
    <submittedName>
        <fullName evidence="2">Uncharacterized protein</fullName>
    </submittedName>
</protein>
<feature type="region of interest" description="Disordered" evidence="1">
    <location>
        <begin position="19"/>
        <end position="43"/>
    </location>
</feature>
<organism evidence="2 3">
    <name type="scientific">Streptomyces afghaniensis 772</name>
    <dbReference type="NCBI Taxonomy" id="1283301"/>
    <lineage>
        <taxon>Bacteria</taxon>
        <taxon>Bacillati</taxon>
        <taxon>Actinomycetota</taxon>
        <taxon>Actinomycetes</taxon>
        <taxon>Kitasatosporales</taxon>
        <taxon>Streptomycetaceae</taxon>
        <taxon>Streptomyces</taxon>
    </lineage>
</organism>
<dbReference type="AlphaFoldDB" id="S4MVH0"/>
<comment type="caution">
    <text evidence="2">The sequence shown here is derived from an EMBL/GenBank/DDBJ whole genome shotgun (WGS) entry which is preliminary data.</text>
</comment>
<sequence length="43" mass="4312">MLHHDCGSPVRTVVTCASGHEITTPGQVSARPGPGARPASASD</sequence>
<accession>S4MVH0</accession>
<keyword evidence="3" id="KW-1185">Reference proteome</keyword>
<dbReference type="HOGENOM" id="CLU_3239959_0_0_11"/>